<reference evidence="3" key="1">
    <citation type="submission" date="2023-06" db="EMBL/GenBank/DDBJ databases">
        <title>Draft genome sequence of Nocardioides sp. SOB72.</title>
        <authorList>
            <person name="Zhang G."/>
        </authorList>
    </citation>
    <scope>NUCLEOTIDE SEQUENCE</scope>
    <source>
        <strain evidence="3">SOB72</strain>
    </source>
</reference>
<organism evidence="3 4">
    <name type="scientific">Nocardioides abyssi</name>
    <dbReference type="NCBI Taxonomy" id="3058370"/>
    <lineage>
        <taxon>Bacteria</taxon>
        <taxon>Bacillati</taxon>
        <taxon>Actinomycetota</taxon>
        <taxon>Actinomycetes</taxon>
        <taxon>Propionibacteriales</taxon>
        <taxon>Nocardioidaceae</taxon>
        <taxon>Nocardioides</taxon>
    </lineage>
</organism>
<evidence type="ECO:0000256" key="1">
    <source>
        <dbReference type="SAM" id="Phobius"/>
    </source>
</evidence>
<accession>A0ABT8ENY6</accession>
<gene>
    <name evidence="3" type="ORF">QWY29_00755</name>
</gene>
<comment type="caution">
    <text evidence="3">The sequence shown here is derived from an EMBL/GenBank/DDBJ whole genome shotgun (WGS) entry which is preliminary data.</text>
</comment>
<protein>
    <submittedName>
        <fullName evidence="3">DUF1648 domain-containing protein</fullName>
    </submittedName>
</protein>
<evidence type="ECO:0000313" key="3">
    <source>
        <dbReference type="EMBL" id="MDN4159868.1"/>
    </source>
</evidence>
<sequence length="166" mass="18149">MTARHTYLATLVCFGIVLVGSALAMPAEVPLHFGGSGEPDRWGSRLEALLTMTLVGGLLAVILGGTAALVDRMPVTYLNVPRKDWWTATPEREARMRRMMRTDLYVLAAATMLFLAVVVLATTLAARAEDPALGPLFFTGLGCYLAFVVGWTVWSLSTRYRRKDDA</sequence>
<keyword evidence="1" id="KW-1133">Transmembrane helix</keyword>
<dbReference type="Pfam" id="PF07853">
    <property type="entry name" value="DUF1648"/>
    <property type="match status" value="1"/>
</dbReference>
<dbReference type="EMBL" id="JAUHJR010000001">
    <property type="protein sequence ID" value="MDN4159868.1"/>
    <property type="molecule type" value="Genomic_DNA"/>
</dbReference>
<feature type="transmembrane region" description="Helical" evidence="1">
    <location>
        <begin position="132"/>
        <end position="154"/>
    </location>
</feature>
<keyword evidence="1" id="KW-0812">Transmembrane</keyword>
<keyword evidence="1" id="KW-0472">Membrane</keyword>
<evidence type="ECO:0000259" key="2">
    <source>
        <dbReference type="Pfam" id="PF07853"/>
    </source>
</evidence>
<dbReference type="Proteomes" id="UP001168537">
    <property type="component" value="Unassembled WGS sequence"/>
</dbReference>
<dbReference type="InterPro" id="IPR012867">
    <property type="entry name" value="DUF1648"/>
</dbReference>
<feature type="transmembrane region" description="Helical" evidence="1">
    <location>
        <begin position="48"/>
        <end position="70"/>
    </location>
</feature>
<keyword evidence="4" id="KW-1185">Reference proteome</keyword>
<feature type="domain" description="DUF1648" evidence="2">
    <location>
        <begin position="11"/>
        <end position="55"/>
    </location>
</feature>
<evidence type="ECO:0000313" key="4">
    <source>
        <dbReference type="Proteomes" id="UP001168537"/>
    </source>
</evidence>
<feature type="transmembrane region" description="Helical" evidence="1">
    <location>
        <begin position="104"/>
        <end position="126"/>
    </location>
</feature>
<name>A0ABT8ENY6_9ACTN</name>
<dbReference type="RefSeq" id="WP_300958716.1">
    <property type="nucleotide sequence ID" value="NZ_JAUHJR010000001.1"/>
</dbReference>
<proteinExistence type="predicted"/>